<proteinExistence type="predicted"/>
<feature type="transmembrane region" description="Helical" evidence="2">
    <location>
        <begin position="950"/>
        <end position="972"/>
    </location>
</feature>
<feature type="region of interest" description="Disordered" evidence="1">
    <location>
        <begin position="527"/>
        <end position="569"/>
    </location>
</feature>
<sequence length="1650" mass="185861">MIAFVDVIYHYLSRYRHQDSPSMLISYALFTHAYGRKLKDNFPKIRSKRREMWSSMTNENKQSKKAISTSLVAGLSDDQEEADPFDDNQLEHAKFLQISNEMYHSHVITSPTYPYSDIDYFNGGGKEVPGLISLDEPTFTEVKPDGLRDAMRMLVNASQKHPLIWDMWIIYRCLNDWNAELTKEAHKNEAIVNAQVLRSKNADSKKRHKEIAKMAGSFGKVMKMDNLTNVTMEYSRQYDKLVESILTVLSKPSVDSLKLSAMVQRVLLMKQFATQGACLLMFTASYDANVITMKKRLARCEKNKGDGDDDVRSEKLQALDALLSYVLICECSQNEDQIRRDLAKNKDKERKKHCDNLTDSTQPTEQHRKVQKTLPLCVEQSDRAERLLTIIAELEDDNRIINEWAVTKKKKIEELKQLAKPNAQLPNHGMLDILKKQVEIGLGSPHGPRRTSLIQPLQLSSPRTVPPGGASPATPTLKTSPAGFLSNDTMKSPRRPSGLAHTLLPNQTNRARTNSIMSFGQALPGLMSPANFGPRDMQPQGWDFGDETNRSQQSPREVAPSPRGNRARLRRKSIGLTPNLISLMTGVHSTIEKDKEQIREYIQTESDNITTSEQELLSMIESRDYRRNKKLQELTMELANEYGLTQPTLANQEMLFQRLIDSSHQKPSPRFYSVWKQKAKGSRESQRVYYSFNVQLAVYVVSFLIFVFLTTGVLLTNVFFFDRNALRINIIHSLSEFAASVSQLNVNVRDLVSLTDSSFASPFNYTSIVSLTELIRTEREMVSKQMKLITNEQLPSSDPTIWRDRSIEMIVARPDDGTMSAQMSNSRWKTLINTIANSSTRNADFHSTPQTDITDTSFSNTPQASLDNITLILSSIPLSLYDSINAFTALSGELVDNILFSHNATSTEQVDPLFASSVTTILINGPTSLVEMIKHNMATIVEDQKDDVTVIILVFLIIFLFLGVVMVVSWIVTNVNSFKSLKTENRTNFDHLLNIFSYEEATIAITRRQALAANKNVPNPTDGCIKNPSSVEHIDFNLNPGPKPQQKLDVSPSPHSKTEPTLDIMDDSDPDTSEFSSTERSSSEDVEEVESEGSRTLNREASKALLNLRANKKEKKSPDTKLIRIPSSNSLFSFSSISSASSFVSDMSAQELDLRSEASAMPGKKINHSKSNATLNELPDDAAHTRPDMEDLARVSGTLPPVLKRSYFIMSITTAVIVILLIVFVVIWLCITYSSYSMDSPLSLIHSPASTDATNHYQVSLTSLIYITGQRWVGILTVKLLAQQFVFDRKPHILNKDDYFAPSASSVCGQGLCTSPIWLDTISSVAGSLNMLEHFVGNRSQLEILLGRGLTFLNSVNYVTRFGNQLLFSTDMDDDSGIPITQDSNIDKYQVRSIRSLYPSLSKLSRPHPSKPNQTITIESGMQELISHLRVLETSLDSSARDDGLTMAAFQYLYSDEYNELLELIEEEFNLLIDFVQQTTSRKQFAVITILLLSLLGVVVIGFACLFPAMTDFVRSSVNDEYVCKFAKSLGNAKLIQDERKQRRLVKERKKVRYLEKRLAQIERSKTRIPLLPDQETWSKFSKPRLETLIGSVCEEEKEDDVWDEKDADEEEELYHSNHQVILEDGLNSDSSKESGRRKANASTSSRDSS</sequence>
<organism evidence="3 4">
    <name type="scientific">Blattamonas nauphoetae</name>
    <dbReference type="NCBI Taxonomy" id="2049346"/>
    <lineage>
        <taxon>Eukaryota</taxon>
        <taxon>Metamonada</taxon>
        <taxon>Preaxostyla</taxon>
        <taxon>Oxymonadida</taxon>
        <taxon>Blattamonas</taxon>
    </lineage>
</organism>
<comment type="caution">
    <text evidence="3">The sequence shown here is derived from an EMBL/GenBank/DDBJ whole genome shotgun (WGS) entry which is preliminary data.</text>
</comment>
<keyword evidence="4" id="KW-1185">Reference proteome</keyword>
<feature type="transmembrane region" description="Helical" evidence="2">
    <location>
        <begin position="696"/>
        <end position="721"/>
    </location>
</feature>
<dbReference type="EMBL" id="JARBJD010000075">
    <property type="protein sequence ID" value="KAK2954722.1"/>
    <property type="molecule type" value="Genomic_DNA"/>
</dbReference>
<feature type="region of interest" description="Disordered" evidence="1">
    <location>
        <begin position="344"/>
        <end position="368"/>
    </location>
</feature>
<name>A0ABQ9XTB4_9EUKA</name>
<protein>
    <submittedName>
        <fullName evidence="3">Uncharacterized protein</fullName>
    </submittedName>
</protein>
<evidence type="ECO:0000313" key="4">
    <source>
        <dbReference type="Proteomes" id="UP001281761"/>
    </source>
</evidence>
<feature type="transmembrane region" description="Helical" evidence="2">
    <location>
        <begin position="1485"/>
        <end position="1510"/>
    </location>
</feature>
<feature type="region of interest" description="Disordered" evidence="1">
    <location>
        <begin position="457"/>
        <end position="511"/>
    </location>
</feature>
<evidence type="ECO:0000313" key="3">
    <source>
        <dbReference type="EMBL" id="KAK2954722.1"/>
    </source>
</evidence>
<keyword evidence="2" id="KW-0472">Membrane</keyword>
<gene>
    <name evidence="3" type="ORF">BLNAU_10378</name>
</gene>
<accession>A0ABQ9XTB4</accession>
<evidence type="ECO:0000256" key="2">
    <source>
        <dbReference type="SAM" id="Phobius"/>
    </source>
</evidence>
<feature type="compositionally biased region" description="Polar residues" evidence="1">
    <location>
        <begin position="1641"/>
        <end position="1650"/>
    </location>
</feature>
<feature type="compositionally biased region" description="Basic and acidic residues" evidence="1">
    <location>
        <begin position="344"/>
        <end position="356"/>
    </location>
</feature>
<feature type="region of interest" description="Disordered" evidence="1">
    <location>
        <begin position="1016"/>
        <end position="1101"/>
    </location>
</feature>
<reference evidence="3 4" key="1">
    <citation type="journal article" date="2022" name="bioRxiv">
        <title>Genomics of Preaxostyla Flagellates Illuminates Evolutionary Transitions and the Path Towards Mitochondrial Loss.</title>
        <authorList>
            <person name="Novak L.V.F."/>
            <person name="Treitli S.C."/>
            <person name="Pyrih J."/>
            <person name="Halakuc P."/>
            <person name="Pipaliya S.V."/>
            <person name="Vacek V."/>
            <person name="Brzon O."/>
            <person name="Soukal P."/>
            <person name="Eme L."/>
            <person name="Dacks J.B."/>
            <person name="Karnkowska A."/>
            <person name="Elias M."/>
            <person name="Hampl V."/>
        </authorList>
    </citation>
    <scope>NUCLEOTIDE SEQUENCE [LARGE SCALE GENOMIC DNA]</scope>
    <source>
        <strain evidence="3">NAU3</strain>
        <tissue evidence="3">Gut</tissue>
    </source>
</reference>
<feature type="region of interest" description="Disordered" evidence="1">
    <location>
        <begin position="1615"/>
        <end position="1650"/>
    </location>
</feature>
<keyword evidence="2" id="KW-1133">Transmembrane helix</keyword>
<evidence type="ECO:0000256" key="1">
    <source>
        <dbReference type="SAM" id="MobiDB-lite"/>
    </source>
</evidence>
<keyword evidence="2" id="KW-0812">Transmembrane</keyword>
<feature type="transmembrane region" description="Helical" evidence="2">
    <location>
        <begin position="1207"/>
        <end position="1231"/>
    </location>
</feature>
<feature type="region of interest" description="Disordered" evidence="1">
    <location>
        <begin position="1160"/>
        <end position="1183"/>
    </location>
</feature>
<dbReference type="Proteomes" id="UP001281761">
    <property type="component" value="Unassembled WGS sequence"/>
</dbReference>